<dbReference type="OrthoDB" id="2691087at2"/>
<dbReference type="InterPro" id="IPR051933">
    <property type="entry name" value="Resuscitation_pf_RpfB"/>
</dbReference>
<keyword evidence="1 3" id="KW-0732">Signal</keyword>
<sequence length="260" mass="28111">MKKLFLSLAAVATISSTTAITASAEEVVVKRGDTLWGISQDYDVSVEQIKQLNNLTSNLIFPNQNLTVTRSEDSHVAQKTTAPSNSSVYTIKPGDTLWGIGQQYNVSVNELKQWNNLSSNMIYSGNTLNVNGGNVATKEKSTVASTQPSQPKTQEKQVQTQQKEQKTITMESTAYTAYCTGCSGITRTGINLIQNPDMKVIAVDPNVIPLGTEVYVEGYGRAIAGDTGGAIKGNKIDVFIPSRSEALNWGRKTVDVTILN</sequence>
<dbReference type="GO" id="GO:0004553">
    <property type="term" value="F:hydrolase activity, hydrolyzing O-glycosyl compounds"/>
    <property type="evidence" value="ECO:0007669"/>
    <property type="project" value="InterPro"/>
</dbReference>
<name>A0A0A2UTE7_9BACI</name>
<feature type="domain" description="LysM" evidence="4">
    <location>
        <begin position="87"/>
        <end position="130"/>
    </location>
</feature>
<dbReference type="SUPFAM" id="SSF54106">
    <property type="entry name" value="LysM domain"/>
    <property type="match status" value="2"/>
</dbReference>
<dbReference type="STRING" id="1385513.N780_18245"/>
<feature type="domain" description="LysM" evidence="4">
    <location>
        <begin position="25"/>
        <end position="68"/>
    </location>
</feature>
<dbReference type="Gene3D" id="2.40.40.10">
    <property type="entry name" value="RlpA-like domain"/>
    <property type="match status" value="1"/>
</dbReference>
<dbReference type="EMBL" id="AVBG01000005">
    <property type="protein sequence ID" value="KGP91582.1"/>
    <property type="molecule type" value="Genomic_DNA"/>
</dbReference>
<organism evidence="5 6">
    <name type="scientific">Pontibacillus chungwhensis BH030062</name>
    <dbReference type="NCBI Taxonomy" id="1385513"/>
    <lineage>
        <taxon>Bacteria</taxon>
        <taxon>Bacillati</taxon>
        <taxon>Bacillota</taxon>
        <taxon>Bacilli</taxon>
        <taxon>Bacillales</taxon>
        <taxon>Bacillaceae</taxon>
        <taxon>Pontibacillus</taxon>
    </lineage>
</organism>
<dbReference type="Pfam" id="PF06725">
    <property type="entry name" value="3D"/>
    <property type="match status" value="1"/>
</dbReference>
<dbReference type="PANTHER" id="PTHR39160">
    <property type="entry name" value="CELL WALL-BINDING PROTEIN YOCH"/>
    <property type="match status" value="1"/>
</dbReference>
<dbReference type="eggNOG" id="COG3584">
    <property type="taxonomic scope" value="Bacteria"/>
</dbReference>
<dbReference type="CDD" id="cd00118">
    <property type="entry name" value="LysM"/>
    <property type="match status" value="2"/>
</dbReference>
<accession>A0A0A2UTE7</accession>
<feature type="chain" id="PRO_5001994600" evidence="3">
    <location>
        <begin position="25"/>
        <end position="260"/>
    </location>
</feature>
<dbReference type="GO" id="GO:0019867">
    <property type="term" value="C:outer membrane"/>
    <property type="evidence" value="ECO:0007669"/>
    <property type="project" value="InterPro"/>
</dbReference>
<evidence type="ECO:0000313" key="6">
    <source>
        <dbReference type="Proteomes" id="UP000030153"/>
    </source>
</evidence>
<gene>
    <name evidence="5" type="ORF">N780_18245</name>
</gene>
<comment type="caution">
    <text evidence="5">The sequence shown here is derived from an EMBL/GenBank/DDBJ whole genome shotgun (WGS) entry which is preliminary data.</text>
</comment>
<dbReference type="AlphaFoldDB" id="A0A0A2UTE7"/>
<keyword evidence="6" id="KW-1185">Reference proteome</keyword>
<evidence type="ECO:0000313" key="5">
    <source>
        <dbReference type="EMBL" id="KGP91582.1"/>
    </source>
</evidence>
<dbReference type="Pfam" id="PF01476">
    <property type="entry name" value="LysM"/>
    <property type="match status" value="2"/>
</dbReference>
<proteinExistence type="predicted"/>
<dbReference type="eggNOG" id="COG1388">
    <property type="taxonomic scope" value="Bacteria"/>
</dbReference>
<dbReference type="Gene3D" id="3.10.350.10">
    <property type="entry name" value="LysM domain"/>
    <property type="match status" value="2"/>
</dbReference>
<feature type="compositionally biased region" description="Low complexity" evidence="2">
    <location>
        <begin position="150"/>
        <end position="161"/>
    </location>
</feature>
<dbReference type="RefSeq" id="WP_036782349.1">
    <property type="nucleotide sequence ID" value="NZ_AVBG01000005.1"/>
</dbReference>
<evidence type="ECO:0000259" key="4">
    <source>
        <dbReference type="PROSITE" id="PS51782"/>
    </source>
</evidence>
<protein>
    <submittedName>
        <fullName evidence="5">Peptidoglycan-binding protein</fullName>
    </submittedName>
</protein>
<dbReference type="GO" id="GO:0009254">
    <property type="term" value="P:peptidoglycan turnover"/>
    <property type="evidence" value="ECO:0007669"/>
    <property type="project" value="InterPro"/>
</dbReference>
<dbReference type="InterPro" id="IPR036908">
    <property type="entry name" value="RlpA-like_sf"/>
</dbReference>
<dbReference type="PROSITE" id="PS51782">
    <property type="entry name" value="LYSM"/>
    <property type="match status" value="2"/>
</dbReference>
<dbReference type="InterPro" id="IPR018392">
    <property type="entry name" value="LysM"/>
</dbReference>
<dbReference type="PANTHER" id="PTHR39160:SF6">
    <property type="entry name" value="CELL WALL-BINDING PROTEIN YOCH"/>
    <property type="match status" value="1"/>
</dbReference>
<evidence type="ECO:0000256" key="3">
    <source>
        <dbReference type="SAM" id="SignalP"/>
    </source>
</evidence>
<dbReference type="SUPFAM" id="SSF50685">
    <property type="entry name" value="Barwin-like endoglucanases"/>
    <property type="match status" value="1"/>
</dbReference>
<evidence type="ECO:0000256" key="2">
    <source>
        <dbReference type="SAM" id="MobiDB-lite"/>
    </source>
</evidence>
<feature type="signal peptide" evidence="3">
    <location>
        <begin position="1"/>
        <end position="24"/>
    </location>
</feature>
<dbReference type="Proteomes" id="UP000030153">
    <property type="component" value="Unassembled WGS sequence"/>
</dbReference>
<dbReference type="InterPro" id="IPR010611">
    <property type="entry name" value="3D_dom"/>
</dbReference>
<dbReference type="InterPro" id="IPR036779">
    <property type="entry name" value="LysM_dom_sf"/>
</dbReference>
<feature type="region of interest" description="Disordered" evidence="2">
    <location>
        <begin position="142"/>
        <end position="161"/>
    </location>
</feature>
<evidence type="ECO:0000256" key="1">
    <source>
        <dbReference type="ARBA" id="ARBA00022729"/>
    </source>
</evidence>
<reference evidence="5 6" key="1">
    <citation type="submission" date="2013-08" db="EMBL/GenBank/DDBJ databases">
        <title>Genome of Pontibacillus chungwhensis.</title>
        <authorList>
            <person name="Wang Q."/>
            <person name="Wang G."/>
        </authorList>
    </citation>
    <scope>NUCLEOTIDE SEQUENCE [LARGE SCALE GENOMIC DNA]</scope>
    <source>
        <strain evidence="5 6">BH030062</strain>
    </source>
</reference>
<dbReference type="SMART" id="SM00257">
    <property type="entry name" value="LysM"/>
    <property type="match status" value="2"/>
</dbReference>
<dbReference type="CDD" id="cd22786">
    <property type="entry name" value="DPBB_YuiC-like"/>
    <property type="match status" value="1"/>
</dbReference>